<evidence type="ECO:0008006" key="3">
    <source>
        <dbReference type="Google" id="ProtNLM"/>
    </source>
</evidence>
<organism evidence="2">
    <name type="scientific">Magnetococcus massalia (strain MO-1)</name>
    <dbReference type="NCBI Taxonomy" id="451514"/>
    <lineage>
        <taxon>Bacteria</taxon>
        <taxon>Pseudomonadati</taxon>
        <taxon>Pseudomonadota</taxon>
        <taxon>Magnetococcia</taxon>
        <taxon>Magnetococcales</taxon>
        <taxon>Magnetococcaceae</taxon>
        <taxon>Magnetococcus</taxon>
    </lineage>
</organism>
<feature type="transmembrane region" description="Helical" evidence="1">
    <location>
        <begin position="258"/>
        <end position="278"/>
    </location>
</feature>
<keyword evidence="1" id="KW-0472">Membrane</keyword>
<gene>
    <name evidence="2" type="ORF">MAGMO_1217</name>
</gene>
<feature type="transmembrane region" description="Helical" evidence="1">
    <location>
        <begin position="146"/>
        <end position="166"/>
    </location>
</feature>
<sequence>MSLPPSLSSPQKLSAPSLALLLLLLLITDFFLRSWLWQPPVGSDDLNYFRHALEGLSDSERAAPAHGALRLLLSGLIALPNQLFQLEGGLEAFYGAIALQSLLSFIGIALLAFAASRDQRAALLVILLWSTSYAALLTEAKLLPDGFGTALAMIGSGLFFSAAFPTQSQIASTKRLKAWMLLSGLLLWGAFSIRATFATYPATALLILLATPRLRQLLPALLAGGVLGALIEWIALYQSFGDPLIRLKVLLNYQTGGTTGTLLEHAASTAGAASFTVWQKLWILFSRFPHVLYNTGSAEIFLFLGGLLGAFVWLIGRGEGASKRRALGIFLILGFGLLAFAIKGFEPLRPYLRESVRYYLQAAPLFYLLSAGLAYSISCWLAARPIPLFKQRPSLLALLLLSPFIGLNLWAIEQSPHLAKNGNDGLFKMIRLAQQRATASQTTLYGDGQRLSGFFFTQESGWKHVKSFHHFPEPGFLLIDWRKRNYNVQNGYSYGVTTHTLYDLAEHYPIIARHQNGIWVRDLLLVGPTPIQRQINPLVQPQSWQALVISSAGEKRQVRFLDAPLQLKQGEQLLLRSPNTPFTANQLLQLRLITQATGSSPATLSHWLEGDNQRTFMGQRIADQQQREMAVWGYGVEMPRATVRIKVERGEVNLDKPQLLELSRHPQDSRWR</sequence>
<dbReference type="EMBL" id="LO017727">
    <property type="protein sequence ID" value="CRH05410.1"/>
    <property type="molecule type" value="Genomic_DNA"/>
</dbReference>
<name>A0A1S7LEN2_MAGMO</name>
<reference evidence="2" key="1">
    <citation type="submission" date="2015-04" db="EMBL/GenBank/DDBJ databases">
        <authorList>
            <person name="Syromyatnikov M.Y."/>
            <person name="Popov V.N."/>
        </authorList>
    </citation>
    <scope>NUCLEOTIDE SEQUENCE</scope>
    <source>
        <strain evidence="2">MO-1</strain>
    </source>
</reference>
<feature type="transmembrane region" description="Helical" evidence="1">
    <location>
        <begin position="298"/>
        <end position="315"/>
    </location>
</feature>
<accession>A0A1S7LEN2</accession>
<protein>
    <recommendedName>
        <fullName evidence="3">Glycosyltransferase RgtA/B/C/D-like domain-containing protein</fullName>
    </recommendedName>
</protein>
<evidence type="ECO:0000256" key="1">
    <source>
        <dbReference type="SAM" id="Phobius"/>
    </source>
</evidence>
<feature type="transmembrane region" description="Helical" evidence="1">
    <location>
        <begin position="121"/>
        <end position="140"/>
    </location>
</feature>
<evidence type="ECO:0000313" key="2">
    <source>
        <dbReference type="EMBL" id="CRH05410.1"/>
    </source>
</evidence>
<feature type="transmembrane region" description="Helical" evidence="1">
    <location>
        <begin position="178"/>
        <end position="197"/>
    </location>
</feature>
<feature type="transmembrane region" description="Helical" evidence="1">
    <location>
        <begin position="365"/>
        <end position="383"/>
    </location>
</feature>
<feature type="transmembrane region" description="Helical" evidence="1">
    <location>
        <begin position="395"/>
        <end position="412"/>
    </location>
</feature>
<feature type="transmembrane region" description="Helical" evidence="1">
    <location>
        <begin position="13"/>
        <end position="32"/>
    </location>
</feature>
<keyword evidence="1" id="KW-0812">Transmembrane</keyword>
<feature type="transmembrane region" description="Helical" evidence="1">
    <location>
        <begin position="327"/>
        <end position="345"/>
    </location>
</feature>
<feature type="transmembrane region" description="Helical" evidence="1">
    <location>
        <begin position="217"/>
        <end position="237"/>
    </location>
</feature>
<keyword evidence="1" id="KW-1133">Transmembrane helix</keyword>
<proteinExistence type="predicted"/>
<dbReference type="AlphaFoldDB" id="A0A1S7LEN2"/>
<feature type="transmembrane region" description="Helical" evidence="1">
    <location>
        <begin position="92"/>
        <end position="114"/>
    </location>
</feature>